<sequence length="123" mass="14168">MKMFGLSDHDLMFSQKPDDFEYDEEAITGLSNKVQEAQNKLQMESNQFTGKEETEQRWGRFIDDRFSDPKTFKDVEPVFPIEGIAMKLENLQIPSPPKFSPGIIHVVSEYGHKTDQVRTKGRG</sequence>
<name>H2ZIT2_CIOSA</name>
<keyword evidence="2" id="KW-1185">Reference proteome</keyword>
<accession>H2ZIT2</accession>
<dbReference type="InParanoid" id="H2ZIT2"/>
<dbReference type="Ensembl" id="ENSCSAVT00000017689.1">
    <property type="protein sequence ID" value="ENSCSAVP00000017498.1"/>
    <property type="gene ID" value="ENSCSAVG00000010305.1"/>
</dbReference>
<evidence type="ECO:0000313" key="2">
    <source>
        <dbReference type="Proteomes" id="UP000007875"/>
    </source>
</evidence>
<reference evidence="2" key="1">
    <citation type="submission" date="2003-08" db="EMBL/GenBank/DDBJ databases">
        <authorList>
            <person name="Birren B."/>
            <person name="Nusbaum C."/>
            <person name="Abebe A."/>
            <person name="Abouelleil A."/>
            <person name="Adekoya E."/>
            <person name="Ait-zahra M."/>
            <person name="Allen N."/>
            <person name="Allen T."/>
            <person name="An P."/>
            <person name="Anderson M."/>
            <person name="Anderson S."/>
            <person name="Arachchi H."/>
            <person name="Armbruster J."/>
            <person name="Bachantsang P."/>
            <person name="Baldwin J."/>
            <person name="Barry A."/>
            <person name="Bayul T."/>
            <person name="Blitshsteyn B."/>
            <person name="Bloom T."/>
            <person name="Blye J."/>
            <person name="Boguslavskiy L."/>
            <person name="Borowsky M."/>
            <person name="Boukhgalter B."/>
            <person name="Brunache A."/>
            <person name="Butler J."/>
            <person name="Calixte N."/>
            <person name="Calvo S."/>
            <person name="Camarata J."/>
            <person name="Campo K."/>
            <person name="Chang J."/>
            <person name="Cheshatsang Y."/>
            <person name="Citroen M."/>
            <person name="Collymore A."/>
            <person name="Considine T."/>
            <person name="Cook A."/>
            <person name="Cooke P."/>
            <person name="Corum B."/>
            <person name="Cuomo C."/>
            <person name="David R."/>
            <person name="Dawoe T."/>
            <person name="Degray S."/>
            <person name="Dodge S."/>
            <person name="Dooley K."/>
            <person name="Dorje P."/>
            <person name="Dorjee K."/>
            <person name="Dorris L."/>
            <person name="Duffey N."/>
            <person name="Dupes A."/>
            <person name="Elkins T."/>
            <person name="Engels R."/>
            <person name="Erickson J."/>
            <person name="Farina A."/>
            <person name="Faro S."/>
            <person name="Ferreira P."/>
            <person name="Fischer H."/>
            <person name="Fitzgerald M."/>
            <person name="Foley K."/>
            <person name="Gage D."/>
            <person name="Galagan J."/>
            <person name="Gearin G."/>
            <person name="Gnerre S."/>
            <person name="Gnirke A."/>
            <person name="Goyette A."/>
            <person name="Graham J."/>
            <person name="Grandbois E."/>
            <person name="Gyaltsen K."/>
            <person name="Hafez N."/>
            <person name="Hagopian D."/>
            <person name="Hagos B."/>
            <person name="Hall J."/>
            <person name="Hatcher B."/>
            <person name="Heller A."/>
            <person name="Higgins H."/>
            <person name="Honan T."/>
            <person name="Horn A."/>
            <person name="Houde N."/>
            <person name="Hughes L."/>
            <person name="Hulme W."/>
            <person name="Husby E."/>
            <person name="Iliev I."/>
            <person name="Jaffe D."/>
            <person name="Jones C."/>
            <person name="Kamal M."/>
            <person name="Kamat A."/>
            <person name="Kamvysselis M."/>
            <person name="Karlsson E."/>
            <person name="Kells C."/>
            <person name="Kieu A."/>
            <person name="Kisner P."/>
            <person name="Kodira C."/>
            <person name="Kulbokas E."/>
            <person name="Labutti K."/>
            <person name="Lama D."/>
            <person name="Landers T."/>
            <person name="Leger J."/>
            <person name="Levine S."/>
            <person name="Lewis D."/>
            <person name="Lewis T."/>
            <person name="Lindblad-toh K."/>
            <person name="Liu X."/>
            <person name="Lokyitsang T."/>
            <person name="Lokyitsang Y."/>
            <person name="Lucien O."/>
            <person name="Lui A."/>
            <person name="Ma L.J."/>
            <person name="Mabbitt R."/>
            <person name="Macdonald J."/>
            <person name="Maclean C."/>
            <person name="Major J."/>
            <person name="Manning J."/>
            <person name="Marabella R."/>
            <person name="Maru K."/>
            <person name="Matthews C."/>
            <person name="Mauceli E."/>
            <person name="Mccarthy M."/>
            <person name="Mcdonough S."/>
            <person name="Mcghee T."/>
            <person name="Meldrim J."/>
            <person name="Meneus L."/>
            <person name="Mesirov J."/>
            <person name="Mihalev A."/>
            <person name="Mihova T."/>
            <person name="Mikkelsen T."/>
            <person name="Mlenga V."/>
            <person name="Moru K."/>
            <person name="Mozes J."/>
            <person name="Mulrain L."/>
            <person name="Munson G."/>
            <person name="Naylor J."/>
            <person name="Newes C."/>
            <person name="Nguyen C."/>
            <person name="Nguyen N."/>
            <person name="Nguyen T."/>
            <person name="Nicol R."/>
            <person name="Nielsen C."/>
            <person name="Nizzari M."/>
            <person name="Norbu C."/>
            <person name="Norbu N."/>
            <person name="O'donnell P."/>
            <person name="Okoawo O."/>
            <person name="O'leary S."/>
            <person name="Omotosho B."/>
            <person name="O'neill K."/>
            <person name="Osman S."/>
            <person name="Parker S."/>
            <person name="Perrin D."/>
            <person name="Phunkhang P."/>
            <person name="Piqani B."/>
            <person name="Purcell S."/>
            <person name="Rachupka T."/>
            <person name="Ramasamy U."/>
            <person name="Rameau R."/>
            <person name="Ray V."/>
            <person name="Raymond C."/>
            <person name="Retta R."/>
            <person name="Richardson S."/>
            <person name="Rise C."/>
            <person name="Rodriguez J."/>
            <person name="Rogers J."/>
            <person name="Rogov P."/>
            <person name="Rutman M."/>
            <person name="Schupbach R."/>
            <person name="Seaman C."/>
            <person name="Settipalli S."/>
            <person name="Sharpe T."/>
            <person name="Sheridan J."/>
            <person name="Sherpa N."/>
            <person name="Shi J."/>
            <person name="Smirnov S."/>
            <person name="Smith C."/>
            <person name="Sougnez C."/>
            <person name="Spencer B."/>
            <person name="Stalker J."/>
            <person name="Stange-thomann N."/>
            <person name="Stavropoulos S."/>
            <person name="Stetson K."/>
            <person name="Stone C."/>
            <person name="Stone S."/>
            <person name="Stubbs M."/>
            <person name="Talamas J."/>
            <person name="Tchuinga P."/>
            <person name="Tenzing P."/>
            <person name="Tesfaye S."/>
            <person name="Theodore J."/>
            <person name="Thoulutsang Y."/>
            <person name="Topham K."/>
            <person name="Towey S."/>
            <person name="Tsamla T."/>
            <person name="Tsomo N."/>
            <person name="Vallee D."/>
            <person name="Vassiliev H."/>
            <person name="Venkataraman V."/>
            <person name="Vinson J."/>
            <person name="Vo A."/>
            <person name="Wade C."/>
            <person name="Wang S."/>
            <person name="Wangchuk T."/>
            <person name="Wangdi T."/>
            <person name="Whittaker C."/>
            <person name="Wilkinson J."/>
            <person name="Wu Y."/>
            <person name="Wyman D."/>
            <person name="Yadav S."/>
            <person name="Yang S."/>
            <person name="Yang X."/>
            <person name="Yeager S."/>
            <person name="Yee E."/>
            <person name="Young G."/>
            <person name="Zainoun J."/>
            <person name="Zembeck L."/>
            <person name="Zimmer A."/>
            <person name="Zody M."/>
            <person name="Lander E."/>
        </authorList>
    </citation>
    <scope>NUCLEOTIDE SEQUENCE [LARGE SCALE GENOMIC DNA]</scope>
</reference>
<dbReference type="HOGENOM" id="CLU_2014440_0_0_1"/>
<evidence type="ECO:0000313" key="1">
    <source>
        <dbReference type="Ensembl" id="ENSCSAVP00000017498.1"/>
    </source>
</evidence>
<organism evidence="1 2">
    <name type="scientific">Ciona savignyi</name>
    <name type="common">Pacific transparent sea squirt</name>
    <dbReference type="NCBI Taxonomy" id="51511"/>
    <lineage>
        <taxon>Eukaryota</taxon>
        <taxon>Metazoa</taxon>
        <taxon>Chordata</taxon>
        <taxon>Tunicata</taxon>
        <taxon>Ascidiacea</taxon>
        <taxon>Phlebobranchia</taxon>
        <taxon>Cionidae</taxon>
        <taxon>Ciona</taxon>
    </lineage>
</organism>
<reference evidence="1" key="2">
    <citation type="submission" date="2025-08" db="UniProtKB">
        <authorList>
            <consortium name="Ensembl"/>
        </authorList>
    </citation>
    <scope>IDENTIFICATION</scope>
</reference>
<reference evidence="1" key="3">
    <citation type="submission" date="2025-09" db="UniProtKB">
        <authorList>
            <consortium name="Ensembl"/>
        </authorList>
    </citation>
    <scope>IDENTIFICATION</scope>
</reference>
<dbReference type="Proteomes" id="UP000007875">
    <property type="component" value="Unassembled WGS sequence"/>
</dbReference>
<dbReference type="AlphaFoldDB" id="H2ZIT2"/>
<proteinExistence type="predicted"/>
<protein>
    <submittedName>
        <fullName evidence="1">Uncharacterized protein</fullName>
    </submittedName>
</protein>